<accession>A0A6G1CTD8</accession>
<proteinExistence type="predicted"/>
<gene>
    <name evidence="2" type="ORF">E2562_026783</name>
</gene>
<sequence length="128" mass="13169">MDAGTTKMVSHGYMPSPKPVRPLEGRAGTRHLPVHKAEAAAVEALAAVGHHAGGGARPGIYTFTPVLVGTAYNNSNPLSPKHRPCSPPTALSARCMSPKASSPAEDLLDDSGDGSCMARAEQVPSSEV</sequence>
<dbReference type="EMBL" id="SPHZ02000008">
    <property type="protein sequence ID" value="KAF0903341.1"/>
    <property type="molecule type" value="Genomic_DNA"/>
</dbReference>
<comment type="caution">
    <text evidence="2">The sequence shown here is derived from an EMBL/GenBank/DDBJ whole genome shotgun (WGS) entry which is preliminary data.</text>
</comment>
<evidence type="ECO:0000313" key="3">
    <source>
        <dbReference type="Proteomes" id="UP000479710"/>
    </source>
</evidence>
<feature type="region of interest" description="Disordered" evidence="1">
    <location>
        <begin position="75"/>
        <end position="128"/>
    </location>
</feature>
<reference evidence="2 3" key="1">
    <citation type="submission" date="2019-11" db="EMBL/GenBank/DDBJ databases">
        <title>Whole genome sequence of Oryza granulata.</title>
        <authorList>
            <person name="Li W."/>
        </authorList>
    </citation>
    <scope>NUCLEOTIDE SEQUENCE [LARGE SCALE GENOMIC DNA]</scope>
    <source>
        <strain evidence="3">cv. Menghai</strain>
        <tissue evidence="2">Leaf</tissue>
    </source>
</reference>
<name>A0A6G1CTD8_9ORYZ</name>
<keyword evidence="3" id="KW-1185">Reference proteome</keyword>
<evidence type="ECO:0000256" key="1">
    <source>
        <dbReference type="SAM" id="MobiDB-lite"/>
    </source>
</evidence>
<protein>
    <submittedName>
        <fullName evidence="2">Uncharacterized protein</fullName>
    </submittedName>
</protein>
<organism evidence="2 3">
    <name type="scientific">Oryza meyeriana var. granulata</name>
    <dbReference type="NCBI Taxonomy" id="110450"/>
    <lineage>
        <taxon>Eukaryota</taxon>
        <taxon>Viridiplantae</taxon>
        <taxon>Streptophyta</taxon>
        <taxon>Embryophyta</taxon>
        <taxon>Tracheophyta</taxon>
        <taxon>Spermatophyta</taxon>
        <taxon>Magnoliopsida</taxon>
        <taxon>Liliopsida</taxon>
        <taxon>Poales</taxon>
        <taxon>Poaceae</taxon>
        <taxon>BOP clade</taxon>
        <taxon>Oryzoideae</taxon>
        <taxon>Oryzeae</taxon>
        <taxon>Oryzinae</taxon>
        <taxon>Oryza</taxon>
        <taxon>Oryza meyeriana</taxon>
    </lineage>
</organism>
<evidence type="ECO:0000313" key="2">
    <source>
        <dbReference type="EMBL" id="KAF0903341.1"/>
    </source>
</evidence>
<dbReference type="Proteomes" id="UP000479710">
    <property type="component" value="Unassembled WGS sequence"/>
</dbReference>
<feature type="region of interest" description="Disordered" evidence="1">
    <location>
        <begin position="1"/>
        <end position="26"/>
    </location>
</feature>
<dbReference type="AlphaFoldDB" id="A0A6G1CTD8"/>